<protein>
    <submittedName>
        <fullName evidence="1">MFS general substrate transporter</fullName>
    </submittedName>
</protein>
<gene>
    <name evidence="1" type="ORF">BDN72DRAFT_758457</name>
</gene>
<dbReference type="Proteomes" id="UP000308600">
    <property type="component" value="Unassembled WGS sequence"/>
</dbReference>
<evidence type="ECO:0000313" key="1">
    <source>
        <dbReference type="EMBL" id="TFK75207.1"/>
    </source>
</evidence>
<proteinExistence type="predicted"/>
<reference evidence="1 2" key="1">
    <citation type="journal article" date="2019" name="Nat. Ecol. Evol.">
        <title>Megaphylogeny resolves global patterns of mushroom evolution.</title>
        <authorList>
            <person name="Varga T."/>
            <person name="Krizsan K."/>
            <person name="Foldi C."/>
            <person name="Dima B."/>
            <person name="Sanchez-Garcia M."/>
            <person name="Sanchez-Ramirez S."/>
            <person name="Szollosi G.J."/>
            <person name="Szarkandi J.G."/>
            <person name="Papp V."/>
            <person name="Albert L."/>
            <person name="Andreopoulos W."/>
            <person name="Angelini C."/>
            <person name="Antonin V."/>
            <person name="Barry K.W."/>
            <person name="Bougher N.L."/>
            <person name="Buchanan P."/>
            <person name="Buyck B."/>
            <person name="Bense V."/>
            <person name="Catcheside P."/>
            <person name="Chovatia M."/>
            <person name="Cooper J."/>
            <person name="Damon W."/>
            <person name="Desjardin D."/>
            <person name="Finy P."/>
            <person name="Geml J."/>
            <person name="Haridas S."/>
            <person name="Hughes K."/>
            <person name="Justo A."/>
            <person name="Karasinski D."/>
            <person name="Kautmanova I."/>
            <person name="Kiss B."/>
            <person name="Kocsube S."/>
            <person name="Kotiranta H."/>
            <person name="LaButti K.M."/>
            <person name="Lechner B.E."/>
            <person name="Liimatainen K."/>
            <person name="Lipzen A."/>
            <person name="Lukacs Z."/>
            <person name="Mihaltcheva S."/>
            <person name="Morgado L.N."/>
            <person name="Niskanen T."/>
            <person name="Noordeloos M.E."/>
            <person name="Ohm R.A."/>
            <person name="Ortiz-Santana B."/>
            <person name="Ovrebo C."/>
            <person name="Racz N."/>
            <person name="Riley R."/>
            <person name="Savchenko A."/>
            <person name="Shiryaev A."/>
            <person name="Soop K."/>
            <person name="Spirin V."/>
            <person name="Szebenyi C."/>
            <person name="Tomsovsky M."/>
            <person name="Tulloss R.E."/>
            <person name="Uehling J."/>
            <person name="Grigoriev I.V."/>
            <person name="Vagvolgyi C."/>
            <person name="Papp T."/>
            <person name="Martin F.M."/>
            <person name="Miettinen O."/>
            <person name="Hibbett D.S."/>
            <person name="Nagy L.G."/>
        </authorList>
    </citation>
    <scope>NUCLEOTIDE SEQUENCE [LARGE SCALE GENOMIC DNA]</scope>
    <source>
        <strain evidence="1 2">NL-1719</strain>
    </source>
</reference>
<accession>A0ACD3BC80</accession>
<evidence type="ECO:0000313" key="2">
    <source>
        <dbReference type="Proteomes" id="UP000308600"/>
    </source>
</evidence>
<name>A0ACD3BC80_9AGAR</name>
<organism evidence="1 2">
    <name type="scientific">Pluteus cervinus</name>
    <dbReference type="NCBI Taxonomy" id="181527"/>
    <lineage>
        <taxon>Eukaryota</taxon>
        <taxon>Fungi</taxon>
        <taxon>Dikarya</taxon>
        <taxon>Basidiomycota</taxon>
        <taxon>Agaricomycotina</taxon>
        <taxon>Agaricomycetes</taxon>
        <taxon>Agaricomycetidae</taxon>
        <taxon>Agaricales</taxon>
        <taxon>Pluteineae</taxon>
        <taxon>Pluteaceae</taxon>
        <taxon>Pluteus</taxon>
    </lineage>
</organism>
<dbReference type="EMBL" id="ML208264">
    <property type="protein sequence ID" value="TFK75207.1"/>
    <property type="molecule type" value="Genomic_DNA"/>
</dbReference>
<sequence>MDPTASPTPGPSTLANSDPPPSSSKPFYRARPLWLVPFAILAALVRGMTLAPRVEVYTQLSCYQLHGHLSYNHTFTRPQESSSHLDALYPPEPQSTQQLHHLSFVTKSPPPTPSDDTTEDDGDGGYDEGEDDPRRLPSARCTADPAVQAGAAQLQTIMTVTMGILSALTAGWWGHFSEVHGRTKVLALSTFGLMITDSMFILASTPSSPLSGHGHKLLLIAPVVEGLLGGWSALQSATSAYISDCTSSGSRAHIFSRFTGTFYFGLSVGPSIGGWILHNVTWGTTASGEKTVTAVFYTAVVCSLINLVLAVFILPESLDKTARQRVTPPSPKGKGKTVATASPELEEGSHDAAVSEDSTGHRGFIQQFLSPLKIFLPTTVRLGIRQRTDWSLTLIAAALFGFMLSSGIYQLKYLYAVHIYGWNAEQLSYYVSFLGGARATLLLILLPFIIETFKPRPKVTKKVASLIQTGQKPPPSQAHLAREISFDLAVTRFSLLVDMLSNALVTLVPPPSYKAHHSSLSSASRTDQSAKHSQALFVLATALSSLGSGTLPAIQSLCLCIMQFRGLESAALGDTSVQVAEVNTGKLFGGLAVLQAAGQMIMAPLLFGLIYSETVATYPKAIFTVAAAILFSSLLLVSLVQTPRVRASRFRIERDVERGRSRVSKDLRRGVTHYGSVSSSSSLTPA</sequence>
<keyword evidence="2" id="KW-1185">Reference proteome</keyword>